<keyword evidence="1" id="KW-1133">Transmembrane helix</keyword>
<keyword evidence="1" id="KW-0472">Membrane</keyword>
<proteinExistence type="predicted"/>
<organism evidence="2 3">
    <name type="scientific">Meristemomyces frigidus</name>
    <dbReference type="NCBI Taxonomy" id="1508187"/>
    <lineage>
        <taxon>Eukaryota</taxon>
        <taxon>Fungi</taxon>
        <taxon>Dikarya</taxon>
        <taxon>Ascomycota</taxon>
        <taxon>Pezizomycotina</taxon>
        <taxon>Dothideomycetes</taxon>
        <taxon>Dothideomycetidae</taxon>
        <taxon>Mycosphaerellales</taxon>
        <taxon>Teratosphaeriaceae</taxon>
        <taxon>Meristemomyces</taxon>
    </lineage>
</organism>
<accession>A0AAN7YNF2</accession>
<evidence type="ECO:0000313" key="2">
    <source>
        <dbReference type="EMBL" id="KAK5110810.1"/>
    </source>
</evidence>
<keyword evidence="1" id="KW-0812">Transmembrane</keyword>
<name>A0AAN7YNF2_9PEZI</name>
<dbReference type="AlphaFoldDB" id="A0AAN7YNF2"/>
<protein>
    <submittedName>
        <fullName evidence="2">Uncharacterized protein</fullName>
    </submittedName>
</protein>
<sequence>MASSTNFGATIVQPPHKNIDAEDALLHPSGIDSPVLTPAVSHEDISASYALDSTKPAPPHSPFYQHPPTSMERITTTHSRHQSKTHLAIASEKDLETGLSPLATRSYDPEGEANPFTSAVNLEHHKECKMWPSKQTLMLQKAETRRQKHLTRACGGCAPVRQWWEQFDKRQQLIMKILLAFVTVGAIVGICVGISVKVHGTYYSNNGQQSVQHGSS</sequence>
<reference evidence="2" key="1">
    <citation type="submission" date="2023-08" db="EMBL/GenBank/DDBJ databases">
        <title>Black Yeasts Isolated from many extreme environments.</title>
        <authorList>
            <person name="Coleine C."/>
            <person name="Stajich J.E."/>
            <person name="Selbmann L."/>
        </authorList>
    </citation>
    <scope>NUCLEOTIDE SEQUENCE</scope>
    <source>
        <strain evidence="2">CCFEE 5401</strain>
    </source>
</reference>
<dbReference type="Proteomes" id="UP001310890">
    <property type="component" value="Unassembled WGS sequence"/>
</dbReference>
<evidence type="ECO:0000256" key="1">
    <source>
        <dbReference type="SAM" id="Phobius"/>
    </source>
</evidence>
<dbReference type="EMBL" id="JAVRRL010000045">
    <property type="protein sequence ID" value="KAK5110810.1"/>
    <property type="molecule type" value="Genomic_DNA"/>
</dbReference>
<gene>
    <name evidence="2" type="ORF">LTR62_005521</name>
</gene>
<evidence type="ECO:0000313" key="3">
    <source>
        <dbReference type="Proteomes" id="UP001310890"/>
    </source>
</evidence>
<feature type="transmembrane region" description="Helical" evidence="1">
    <location>
        <begin position="177"/>
        <end position="196"/>
    </location>
</feature>
<comment type="caution">
    <text evidence="2">The sequence shown here is derived from an EMBL/GenBank/DDBJ whole genome shotgun (WGS) entry which is preliminary data.</text>
</comment>